<dbReference type="RefSeq" id="WP_364589600.1">
    <property type="nucleotide sequence ID" value="NZ_JBFAQK010000006.1"/>
</dbReference>
<protein>
    <submittedName>
        <fullName evidence="1">Uncharacterized protein</fullName>
    </submittedName>
</protein>
<accession>A0ABV3HPW4</accession>
<evidence type="ECO:0000313" key="2">
    <source>
        <dbReference type="Proteomes" id="UP001552521"/>
    </source>
</evidence>
<organism evidence="1 2">
    <name type="scientific">Streptomyces kurssanovii</name>
    <dbReference type="NCBI Taxonomy" id="67312"/>
    <lineage>
        <taxon>Bacteria</taxon>
        <taxon>Bacillati</taxon>
        <taxon>Actinomycetota</taxon>
        <taxon>Actinomycetes</taxon>
        <taxon>Kitasatosporales</taxon>
        <taxon>Streptomycetaceae</taxon>
        <taxon>Streptomyces</taxon>
    </lineage>
</organism>
<dbReference type="Proteomes" id="UP001552521">
    <property type="component" value="Unassembled WGS sequence"/>
</dbReference>
<proteinExistence type="predicted"/>
<comment type="caution">
    <text evidence="1">The sequence shown here is derived from an EMBL/GenBank/DDBJ whole genome shotgun (WGS) entry which is preliminary data.</text>
</comment>
<reference evidence="1 2" key="1">
    <citation type="submission" date="2024-06" db="EMBL/GenBank/DDBJ databases">
        <title>The Natural Products Discovery Center: Release of the First 8490 Sequenced Strains for Exploring Actinobacteria Biosynthetic Diversity.</title>
        <authorList>
            <person name="Kalkreuter E."/>
            <person name="Kautsar S.A."/>
            <person name="Yang D."/>
            <person name="Bader C.D."/>
            <person name="Teijaro C.N."/>
            <person name="Fluegel L."/>
            <person name="Davis C.M."/>
            <person name="Simpson J.R."/>
            <person name="Lauterbach L."/>
            <person name="Steele A.D."/>
            <person name="Gui C."/>
            <person name="Meng S."/>
            <person name="Li G."/>
            <person name="Viehrig K."/>
            <person name="Ye F."/>
            <person name="Su P."/>
            <person name="Kiefer A.F."/>
            <person name="Nichols A."/>
            <person name="Cepeda A.J."/>
            <person name="Yan W."/>
            <person name="Fan B."/>
            <person name="Jiang Y."/>
            <person name="Adhikari A."/>
            <person name="Zheng C.-J."/>
            <person name="Schuster L."/>
            <person name="Cowan T.M."/>
            <person name="Smanski M.J."/>
            <person name="Chevrette M.G."/>
            <person name="De Carvalho L.P.S."/>
            <person name="Shen B."/>
        </authorList>
    </citation>
    <scope>NUCLEOTIDE SEQUENCE [LARGE SCALE GENOMIC DNA]</scope>
    <source>
        <strain evidence="1 2">NPDC049344</strain>
    </source>
</reference>
<evidence type="ECO:0000313" key="1">
    <source>
        <dbReference type="EMBL" id="MEV4680600.1"/>
    </source>
</evidence>
<gene>
    <name evidence="1" type="ORF">AB0K36_07470</name>
</gene>
<keyword evidence="2" id="KW-1185">Reference proteome</keyword>
<dbReference type="EMBL" id="JBFAQK010000006">
    <property type="protein sequence ID" value="MEV4680600.1"/>
    <property type="molecule type" value="Genomic_DNA"/>
</dbReference>
<name>A0ABV3HPW4_9ACTN</name>
<sequence>MPTSVHALAHRPLTAAVVAELVALPTVPTPTDDESLDAEMLQRGWSWEHELVCDSIRTGHAHVLCTDTYVPFGHPEARHFLVFGELYPVDAEDENMTNGPWLYRLMDRWEQLPGWNGRRPCTTEECEAVLAQATQAVTEHVGTAPERTSLSAAAVLQSAPALAHRVWRTPTHALVLGPASDNGPYGYLTHLQLSYTPLSCATELPPEGDDDGLAKWISAHVDW</sequence>